<proteinExistence type="inferred from homology"/>
<dbReference type="InterPro" id="IPR000064">
    <property type="entry name" value="NLP_P60_dom"/>
</dbReference>
<keyword evidence="6" id="KW-0732">Signal</keyword>
<dbReference type="RefSeq" id="WP_057873868.1">
    <property type="nucleotide sequence ID" value="NZ_AYYI01000034.1"/>
</dbReference>
<keyword evidence="4" id="KW-0788">Thiol protease</keyword>
<evidence type="ECO:0000313" key="9">
    <source>
        <dbReference type="Proteomes" id="UP000051638"/>
    </source>
</evidence>
<evidence type="ECO:0000256" key="5">
    <source>
        <dbReference type="SAM" id="MobiDB-lite"/>
    </source>
</evidence>
<sequence length="526" mass="53698">MAKAKYKTSKHLSTYLAAGVIGLAGATLLGTQQAKAAQTAKVTYQNGATTVWNQPATGQQPTRYLTKGQTVKVQATKQVYGEEWYQIANDEWVPAKYFQAANATAPKTAPAKTADTVTGNYKAGAITVWTSPTSGVATGHYMVYGQTKSITNKKQVGNITWYQIGDNAWVPSAYVAYNDPQLTQTAPASATSLNIGSTATSTAPASAAQTTQTTNAASATQTQAEAGQQKIAQSTAQASQAAAQSAATQSANAASAAQAKAQQQKTAQSTAQASQAAAQSAATQSANAASAAQAKAQQQKTAQSTAQASQAAAQSAATRSANAASAAQAKAQQQKAAQSTAQASQAAAQSAATQSANAASASQAKQQQASQASTQATAAQTQQTSTQTQATTNNNNATQKSNNTNYGTGAQAAISAAQSQIGVAYSWGGETPGVGFDCSGLTQWALAKAGVSIPRVTTAQESAGQRVSISQLQPGDLVFWGSAGSTYHVALYIGNNQYIHAPQPGQSVTIASISNYFKPSFGVRVF</sequence>
<dbReference type="STRING" id="1423796.FC24_GL001299"/>
<comment type="similarity">
    <text evidence="1">Belongs to the peptidase C40 family.</text>
</comment>
<evidence type="ECO:0000256" key="2">
    <source>
        <dbReference type="ARBA" id="ARBA00022670"/>
    </source>
</evidence>
<accession>A0A0R2D2L9</accession>
<gene>
    <name evidence="8" type="ORF">FC24_GL001299</name>
</gene>
<reference evidence="8 9" key="1">
    <citation type="journal article" date="2015" name="Genome Announc.">
        <title>Expanding the biotechnology potential of lactobacilli through comparative genomics of 213 strains and associated genera.</title>
        <authorList>
            <person name="Sun Z."/>
            <person name="Harris H.M."/>
            <person name="McCann A."/>
            <person name="Guo C."/>
            <person name="Argimon S."/>
            <person name="Zhang W."/>
            <person name="Yang X."/>
            <person name="Jeffery I.B."/>
            <person name="Cooney J.C."/>
            <person name="Kagawa T.F."/>
            <person name="Liu W."/>
            <person name="Song Y."/>
            <person name="Salvetti E."/>
            <person name="Wrobel A."/>
            <person name="Rasinkangas P."/>
            <person name="Parkhill J."/>
            <person name="Rea M.C."/>
            <person name="O'Sullivan O."/>
            <person name="Ritari J."/>
            <person name="Douillard F.P."/>
            <person name="Paul Ross R."/>
            <person name="Yang R."/>
            <person name="Briner A.E."/>
            <person name="Felis G.E."/>
            <person name="de Vos W.M."/>
            <person name="Barrangou R."/>
            <person name="Klaenhammer T.R."/>
            <person name="Caufield P.W."/>
            <person name="Cui Y."/>
            <person name="Zhang H."/>
            <person name="O'Toole P.W."/>
        </authorList>
    </citation>
    <scope>NUCLEOTIDE SEQUENCE [LARGE SCALE GENOMIC DNA]</scope>
    <source>
        <strain evidence="8 9">DSM 20253</strain>
    </source>
</reference>
<evidence type="ECO:0000256" key="1">
    <source>
        <dbReference type="ARBA" id="ARBA00007074"/>
    </source>
</evidence>
<dbReference type="GO" id="GO:0006508">
    <property type="term" value="P:proteolysis"/>
    <property type="evidence" value="ECO:0007669"/>
    <property type="project" value="UniProtKB-KW"/>
</dbReference>
<dbReference type="AlphaFoldDB" id="A0A0R2D2L9"/>
<name>A0A0R2D2L9_9LACO</name>
<feature type="signal peptide" evidence="6">
    <location>
        <begin position="1"/>
        <end position="36"/>
    </location>
</feature>
<keyword evidence="3" id="KW-0378">Hydrolase</keyword>
<dbReference type="EMBL" id="AYYI01000034">
    <property type="protein sequence ID" value="KRM98414.1"/>
    <property type="molecule type" value="Genomic_DNA"/>
</dbReference>
<feature type="region of interest" description="Disordered" evidence="5">
    <location>
        <begin position="372"/>
        <end position="404"/>
    </location>
</feature>
<dbReference type="PANTHER" id="PTHR47053">
    <property type="entry name" value="MUREIN DD-ENDOPEPTIDASE MEPH-RELATED"/>
    <property type="match status" value="1"/>
</dbReference>
<dbReference type="Gene3D" id="3.90.1720.10">
    <property type="entry name" value="endopeptidase domain like (from Nostoc punctiforme)"/>
    <property type="match status" value="1"/>
</dbReference>
<keyword evidence="9" id="KW-1185">Reference proteome</keyword>
<feature type="domain" description="NlpC/P60" evidence="7">
    <location>
        <begin position="407"/>
        <end position="526"/>
    </location>
</feature>
<keyword evidence="2" id="KW-0645">Protease</keyword>
<dbReference type="SUPFAM" id="SSF54001">
    <property type="entry name" value="Cysteine proteinases"/>
    <property type="match status" value="1"/>
</dbReference>
<evidence type="ECO:0000256" key="3">
    <source>
        <dbReference type="ARBA" id="ARBA00022801"/>
    </source>
</evidence>
<feature type="chain" id="PRO_5006415930" evidence="6">
    <location>
        <begin position="37"/>
        <end position="526"/>
    </location>
</feature>
<evidence type="ECO:0000259" key="7">
    <source>
        <dbReference type="PROSITE" id="PS51935"/>
    </source>
</evidence>
<dbReference type="OrthoDB" id="1654978at2"/>
<dbReference type="Proteomes" id="UP000051638">
    <property type="component" value="Unassembled WGS sequence"/>
</dbReference>
<dbReference type="InterPro" id="IPR051202">
    <property type="entry name" value="Peptidase_C40"/>
</dbReference>
<dbReference type="PATRIC" id="fig|1423796.3.peg.1325"/>
<dbReference type="GO" id="GO:0008234">
    <property type="term" value="F:cysteine-type peptidase activity"/>
    <property type="evidence" value="ECO:0007669"/>
    <property type="project" value="UniProtKB-KW"/>
</dbReference>
<protein>
    <submittedName>
        <fullName evidence="8">Cell surface protein</fullName>
    </submittedName>
</protein>
<organism evidence="8 9">
    <name type="scientific">Loigolactobacillus rennini DSM 20253</name>
    <dbReference type="NCBI Taxonomy" id="1423796"/>
    <lineage>
        <taxon>Bacteria</taxon>
        <taxon>Bacillati</taxon>
        <taxon>Bacillota</taxon>
        <taxon>Bacilli</taxon>
        <taxon>Lactobacillales</taxon>
        <taxon>Lactobacillaceae</taxon>
        <taxon>Loigolactobacillus</taxon>
    </lineage>
</organism>
<evidence type="ECO:0000256" key="4">
    <source>
        <dbReference type="ARBA" id="ARBA00022807"/>
    </source>
</evidence>
<dbReference type="InterPro" id="IPR038765">
    <property type="entry name" value="Papain-like_cys_pep_sf"/>
</dbReference>
<dbReference type="PROSITE" id="PS51935">
    <property type="entry name" value="NLPC_P60"/>
    <property type="match status" value="1"/>
</dbReference>
<evidence type="ECO:0000256" key="6">
    <source>
        <dbReference type="SAM" id="SignalP"/>
    </source>
</evidence>
<comment type="caution">
    <text evidence="8">The sequence shown here is derived from an EMBL/GenBank/DDBJ whole genome shotgun (WGS) entry which is preliminary data.</text>
</comment>
<dbReference type="PANTHER" id="PTHR47053:SF1">
    <property type="entry name" value="MUREIN DD-ENDOPEPTIDASE MEPH-RELATED"/>
    <property type="match status" value="1"/>
</dbReference>
<dbReference type="Pfam" id="PF00877">
    <property type="entry name" value="NLPC_P60"/>
    <property type="match status" value="1"/>
</dbReference>
<evidence type="ECO:0000313" key="8">
    <source>
        <dbReference type="EMBL" id="KRM98414.1"/>
    </source>
</evidence>